<keyword evidence="2" id="KW-1185">Reference proteome</keyword>
<organism evidence="1 2">
    <name type="scientific">Halocaridina rubra</name>
    <name type="common">Hawaiian red shrimp</name>
    <dbReference type="NCBI Taxonomy" id="373956"/>
    <lineage>
        <taxon>Eukaryota</taxon>
        <taxon>Metazoa</taxon>
        <taxon>Ecdysozoa</taxon>
        <taxon>Arthropoda</taxon>
        <taxon>Crustacea</taxon>
        <taxon>Multicrustacea</taxon>
        <taxon>Malacostraca</taxon>
        <taxon>Eumalacostraca</taxon>
        <taxon>Eucarida</taxon>
        <taxon>Decapoda</taxon>
        <taxon>Pleocyemata</taxon>
        <taxon>Caridea</taxon>
        <taxon>Atyoidea</taxon>
        <taxon>Atyidae</taxon>
        <taxon>Halocaridina</taxon>
    </lineage>
</organism>
<sequence>MASVYNIPSRNAFRFLNIYTRRRKLIHTASNYSTEILDNYGYYESDHIQLQNVVKK</sequence>
<proteinExistence type="predicted"/>
<evidence type="ECO:0000313" key="1">
    <source>
        <dbReference type="EMBL" id="KAK7068189.1"/>
    </source>
</evidence>
<feature type="non-terminal residue" evidence="1">
    <location>
        <position position="56"/>
    </location>
</feature>
<name>A0AAN8WVL7_HALRR</name>
<reference evidence="1 2" key="1">
    <citation type="submission" date="2023-11" db="EMBL/GenBank/DDBJ databases">
        <title>Halocaridina rubra genome assembly.</title>
        <authorList>
            <person name="Smith C."/>
        </authorList>
    </citation>
    <scope>NUCLEOTIDE SEQUENCE [LARGE SCALE GENOMIC DNA]</scope>
    <source>
        <strain evidence="1">EP-1</strain>
        <tissue evidence="1">Whole</tissue>
    </source>
</reference>
<accession>A0AAN8WVL7</accession>
<protein>
    <submittedName>
        <fullName evidence="1">Uncharacterized protein</fullName>
    </submittedName>
</protein>
<dbReference type="Proteomes" id="UP001381693">
    <property type="component" value="Unassembled WGS sequence"/>
</dbReference>
<evidence type="ECO:0000313" key="2">
    <source>
        <dbReference type="Proteomes" id="UP001381693"/>
    </source>
</evidence>
<dbReference type="EMBL" id="JAXCGZ010017386">
    <property type="protein sequence ID" value="KAK7068189.1"/>
    <property type="molecule type" value="Genomic_DNA"/>
</dbReference>
<gene>
    <name evidence="1" type="ORF">SK128_019642</name>
</gene>
<dbReference type="AlphaFoldDB" id="A0AAN8WVL7"/>
<comment type="caution">
    <text evidence="1">The sequence shown here is derived from an EMBL/GenBank/DDBJ whole genome shotgun (WGS) entry which is preliminary data.</text>
</comment>